<evidence type="ECO:0000259" key="10">
    <source>
        <dbReference type="PROSITE" id="PS51379"/>
    </source>
</evidence>
<dbReference type="SUPFAM" id="SSF54862">
    <property type="entry name" value="4Fe-4S ferredoxins"/>
    <property type="match status" value="1"/>
</dbReference>
<organism evidence="11 12">
    <name type="scientific">Methanolacinia petrolearia (strain DSM 11571 / OCM 486 / SEBR 4847)</name>
    <name type="common">Methanoplanus petrolearius</name>
    <dbReference type="NCBI Taxonomy" id="679926"/>
    <lineage>
        <taxon>Archaea</taxon>
        <taxon>Methanobacteriati</taxon>
        <taxon>Methanobacteriota</taxon>
        <taxon>Stenosarchaea group</taxon>
        <taxon>Methanomicrobia</taxon>
        <taxon>Methanomicrobiales</taxon>
        <taxon>Methanomicrobiaceae</taxon>
        <taxon>Methanolacinia</taxon>
    </lineage>
</organism>
<dbReference type="EC" id="1.8.-.-" evidence="9"/>
<comment type="cofactor">
    <cofactor evidence="1 9">
        <name>FAD</name>
        <dbReference type="ChEBI" id="CHEBI:57692"/>
    </cofactor>
</comment>
<dbReference type="GeneID" id="9743692"/>
<dbReference type="PANTHER" id="PTHR43498">
    <property type="entry name" value="FERREDOXIN:COB-COM HETERODISULFIDE REDUCTASE SUBUNIT A"/>
    <property type="match status" value="1"/>
</dbReference>
<evidence type="ECO:0000256" key="5">
    <source>
        <dbReference type="ARBA" id="ARBA00022827"/>
    </source>
</evidence>
<dbReference type="EMBL" id="CP002117">
    <property type="protein sequence ID" value="ADN35987.1"/>
    <property type="molecule type" value="Genomic_DNA"/>
</dbReference>
<dbReference type="GO" id="GO:0016491">
    <property type="term" value="F:oxidoreductase activity"/>
    <property type="evidence" value="ECO:0007669"/>
    <property type="project" value="UniProtKB-UniRule"/>
</dbReference>
<comment type="similarity">
    <text evidence="2 9">Belongs to the HdrA family.</text>
</comment>
<feature type="domain" description="4Fe-4S ferredoxin-type" evidence="10">
    <location>
        <begin position="94"/>
        <end position="125"/>
    </location>
</feature>
<evidence type="ECO:0000256" key="4">
    <source>
        <dbReference type="ARBA" id="ARBA00022723"/>
    </source>
</evidence>
<evidence type="ECO:0000256" key="7">
    <source>
        <dbReference type="ARBA" id="ARBA00023004"/>
    </source>
</evidence>
<dbReference type="PRINTS" id="PR00419">
    <property type="entry name" value="ADXRDTASE"/>
</dbReference>
<evidence type="ECO:0000256" key="2">
    <source>
        <dbReference type="ARBA" id="ARBA00006561"/>
    </source>
</evidence>
<feature type="domain" description="4Fe-4S ferredoxin-type" evidence="10">
    <location>
        <begin position="141"/>
        <end position="171"/>
    </location>
</feature>
<dbReference type="PROSITE" id="PS00198">
    <property type="entry name" value="4FE4S_FER_1"/>
    <property type="match status" value="1"/>
</dbReference>
<evidence type="ECO:0000256" key="9">
    <source>
        <dbReference type="RuleBase" id="RU366072"/>
    </source>
</evidence>
<comment type="function">
    <text evidence="9">Part of a complex that catalyzes the reversible reduction of CoM-S-S-CoB to the thiol-coenzymes H-S-CoM (coenzyme M) and H-S-CoB (coenzyme B).</text>
</comment>
<dbReference type="SUPFAM" id="SSF51971">
    <property type="entry name" value="Nucleotide-binding domain"/>
    <property type="match status" value="1"/>
</dbReference>
<dbReference type="InterPro" id="IPR017896">
    <property type="entry name" value="4Fe4S_Fe-S-bd"/>
</dbReference>
<keyword evidence="6 9" id="KW-0560">Oxidoreductase</keyword>
<dbReference type="RefSeq" id="WP_013329165.1">
    <property type="nucleotide sequence ID" value="NC_014507.1"/>
</dbReference>
<keyword evidence="4 9" id="KW-0479">Metal-binding</keyword>
<dbReference type="PANTHER" id="PTHR43498:SF1">
    <property type="entry name" value="COB--COM HETERODISULFIDE REDUCTASE IRON-SULFUR SUBUNIT A"/>
    <property type="match status" value="1"/>
</dbReference>
<proteinExistence type="inferred from homology"/>
<dbReference type="Pfam" id="PF13450">
    <property type="entry name" value="NAD_binding_8"/>
    <property type="match status" value="1"/>
</dbReference>
<dbReference type="InterPro" id="IPR017900">
    <property type="entry name" value="4Fe4S_Fe_S_CS"/>
</dbReference>
<dbReference type="Gene3D" id="3.30.70.20">
    <property type="match status" value="1"/>
</dbReference>
<keyword evidence="9" id="KW-0004">4Fe-4S</keyword>
<dbReference type="Proteomes" id="UP000006565">
    <property type="component" value="Chromosome"/>
</dbReference>
<dbReference type="AlphaFoldDB" id="E1RDN4"/>
<comment type="pathway">
    <text evidence="9">Cofactor metabolism; coenzyme M-coenzyme B heterodisulfide reduction; coenzyme B and coenzyme M from coenzyme M-coenzyme B heterodisulfide: step 1/1.</text>
</comment>
<dbReference type="KEGG" id="mpi:Mpet_1226"/>
<evidence type="ECO:0000256" key="3">
    <source>
        <dbReference type="ARBA" id="ARBA00022630"/>
    </source>
</evidence>
<dbReference type="InterPro" id="IPR039650">
    <property type="entry name" value="HdrA-like"/>
</dbReference>
<evidence type="ECO:0000313" key="12">
    <source>
        <dbReference type="Proteomes" id="UP000006565"/>
    </source>
</evidence>
<keyword evidence="5 9" id="KW-0274">FAD</keyword>
<keyword evidence="3 9" id="KW-0285">Flavoprotein</keyword>
<comment type="subunit">
    <text evidence="9">The ferredoxin:CoB-CoM heterodisulfide reductase is composed of three subunits; HdrA, HdrB and HdrC.</text>
</comment>
<dbReference type="Gene3D" id="3.40.50.720">
    <property type="entry name" value="NAD(P)-binding Rossmann-like Domain"/>
    <property type="match status" value="1"/>
</dbReference>
<keyword evidence="12" id="KW-1185">Reference proteome</keyword>
<dbReference type="GO" id="GO:0051539">
    <property type="term" value="F:4 iron, 4 sulfur cluster binding"/>
    <property type="evidence" value="ECO:0007669"/>
    <property type="project" value="UniProtKB-UniRule"/>
</dbReference>
<dbReference type="UniPathway" id="UPA00647">
    <property type="reaction ID" value="UER00700"/>
</dbReference>
<sequence>MRKVAVIGAGITGIQAALDLSKHGIEVHLIEKEPYIGGHVAQLGRIFPTGDWSACILASKINEVLRAPGITLHTMTEVTGLEGEPGNFTLHLRKHPRFVDIDKCTGCCTCSDVCPVELYNEFDAGLGVRKAIYKPYNEAAPIAAIRDSDHCINCNLCFDACPNDAVLRNDEDGIADLSIQGICSVVVSTGYRMYDPRNEPRYRYLTMPDVITSLEFERMISPGGPTGGEVRRLSNGKIPKSIVFVQCVGSRNIAVGRNFCSAVCCMYTIKNAGLVKEKYGDSINVTILKAETRAYGKDYQEYNHRIKKTYEIKVLRCTPGSIEYGEGNRMRIVAEKVKKGFPETPIVVLEPELVVLAVGMAPSKDVESISRIMGLDRSSVDGFFCPNEQVLDPTGTPRPGIYIAGTAIAPKDINDCVNQAEAVSMKAFVDAYSD</sequence>
<keyword evidence="8 9" id="KW-0411">Iron-sulfur</keyword>
<dbReference type="HOGENOM" id="CLU_020302_1_0_2"/>
<evidence type="ECO:0000256" key="6">
    <source>
        <dbReference type="ARBA" id="ARBA00023002"/>
    </source>
</evidence>
<gene>
    <name evidence="11" type="ordered locus">Mpet_1226</name>
</gene>
<evidence type="ECO:0000256" key="8">
    <source>
        <dbReference type="ARBA" id="ARBA00023014"/>
    </source>
</evidence>
<dbReference type="GO" id="GO:0046872">
    <property type="term" value="F:metal ion binding"/>
    <property type="evidence" value="ECO:0007669"/>
    <property type="project" value="UniProtKB-KW"/>
</dbReference>
<dbReference type="eggNOG" id="arCOG02234">
    <property type="taxonomic scope" value="Archaea"/>
</dbReference>
<name>E1RDN4_METP4</name>
<dbReference type="Pfam" id="PF13187">
    <property type="entry name" value="Fer4_9"/>
    <property type="match status" value="1"/>
</dbReference>
<accession>E1RDN4</accession>
<dbReference type="PROSITE" id="PS51379">
    <property type="entry name" value="4FE4S_FER_2"/>
    <property type="match status" value="2"/>
</dbReference>
<evidence type="ECO:0000313" key="11">
    <source>
        <dbReference type="EMBL" id="ADN35987.1"/>
    </source>
</evidence>
<dbReference type="OrthoDB" id="32867at2157"/>
<evidence type="ECO:0000256" key="1">
    <source>
        <dbReference type="ARBA" id="ARBA00001974"/>
    </source>
</evidence>
<keyword evidence="7 9" id="KW-0408">Iron</keyword>
<dbReference type="STRING" id="679926.Mpet_1226"/>
<reference evidence="11 12" key="1">
    <citation type="journal article" date="2010" name="Stand. Genomic Sci.">
        <title>Complete genome sequence of Methanoplanus petrolearius type strain (SEBR 4847).</title>
        <authorList>
            <person name="Brambilla E."/>
            <person name="Djao O.D."/>
            <person name="Daligault H."/>
            <person name="Lapidus A."/>
            <person name="Lucas S."/>
            <person name="Hammon N."/>
            <person name="Nolan M."/>
            <person name="Tice H."/>
            <person name="Cheng J.F."/>
            <person name="Han C."/>
            <person name="Tapia R."/>
            <person name="Goodwin L."/>
            <person name="Pitluck S."/>
            <person name="Liolios K."/>
            <person name="Ivanova N."/>
            <person name="Mavromatis K."/>
            <person name="Mikhailova N."/>
            <person name="Pati A."/>
            <person name="Chen A."/>
            <person name="Palaniappan K."/>
            <person name="Land M."/>
            <person name="Hauser L."/>
            <person name="Chang Y.J."/>
            <person name="Jeffries C.D."/>
            <person name="Rohde M."/>
            <person name="Spring S."/>
            <person name="Sikorski J."/>
            <person name="Goker M."/>
            <person name="Woyke T."/>
            <person name="Bristow J."/>
            <person name="Eisen J.A."/>
            <person name="Markowitz V."/>
            <person name="Hugenholtz P."/>
            <person name="Kyrpides N.C."/>
            <person name="Klenk H.P."/>
        </authorList>
    </citation>
    <scope>NUCLEOTIDE SEQUENCE [LARGE SCALE GENOMIC DNA]</scope>
    <source>
        <strain evidence="12">DSM 11571 / OCM 486 / SEBR 4847</strain>
    </source>
</reference>
<protein>
    <recommendedName>
        <fullName evidence="9">CoB--CoM heterodisulfide reductase iron-sulfur subunit A</fullName>
        <ecNumber evidence="9">1.8.-.-</ecNumber>
    </recommendedName>
</protein>
<comment type="cofactor">
    <cofactor evidence="9">
        <name>[4Fe-4S] cluster</name>
        <dbReference type="ChEBI" id="CHEBI:49883"/>
    </cofactor>
</comment>